<name>A0ABQ5SJI6_9CHLO</name>
<organism evidence="1 2">
    <name type="scientific">Volvox africanus</name>
    <dbReference type="NCBI Taxonomy" id="51714"/>
    <lineage>
        <taxon>Eukaryota</taxon>
        <taxon>Viridiplantae</taxon>
        <taxon>Chlorophyta</taxon>
        <taxon>core chlorophytes</taxon>
        <taxon>Chlorophyceae</taxon>
        <taxon>CS clade</taxon>
        <taxon>Chlamydomonadales</taxon>
        <taxon>Volvocaceae</taxon>
        <taxon>Volvox</taxon>
    </lineage>
</organism>
<protein>
    <submittedName>
        <fullName evidence="1">Uncharacterized protein</fullName>
    </submittedName>
</protein>
<gene>
    <name evidence="1" type="ORF">VaNZ11_014471</name>
</gene>
<evidence type="ECO:0000313" key="2">
    <source>
        <dbReference type="Proteomes" id="UP001165090"/>
    </source>
</evidence>
<keyword evidence="2" id="KW-1185">Reference proteome</keyword>
<comment type="caution">
    <text evidence="1">The sequence shown here is derived from an EMBL/GenBank/DDBJ whole genome shotgun (WGS) entry which is preliminary data.</text>
</comment>
<accession>A0ABQ5SJI6</accession>
<evidence type="ECO:0000313" key="1">
    <source>
        <dbReference type="EMBL" id="GLI69781.1"/>
    </source>
</evidence>
<sequence length="244" mass="27620">MDGFQPPSFSIKETLSSPLLPSLVPFPMSHSTGCHVPPHFLLPPVPPPTSSHSLCLLTRTFIQRFDERRLIHVPPPRRVDHSGTSRQRSMCTAEYGSGFCPRSGFCCRWYCPRWLRPFHVRHMRLAATLAAEQLYWLEWGYKLEMKVLQLVLLPSPARILLCSLPFQLPLRRPLHCREGLLSGWARQLRGGLFPPPGTCPLLPPPLRASQRLAATTAFPASGGFGRYGMLDDTRPRYCRRCQPG</sequence>
<dbReference type="Proteomes" id="UP001165090">
    <property type="component" value="Unassembled WGS sequence"/>
</dbReference>
<proteinExistence type="predicted"/>
<reference evidence="1 2" key="1">
    <citation type="journal article" date="2023" name="IScience">
        <title>Expanded male sex-determining region conserved during the evolution of homothallism in the green alga Volvox.</title>
        <authorList>
            <person name="Yamamoto K."/>
            <person name="Matsuzaki R."/>
            <person name="Mahakham W."/>
            <person name="Heman W."/>
            <person name="Sekimoto H."/>
            <person name="Kawachi M."/>
            <person name="Minakuchi Y."/>
            <person name="Toyoda A."/>
            <person name="Nozaki H."/>
        </authorList>
    </citation>
    <scope>NUCLEOTIDE SEQUENCE [LARGE SCALE GENOMIC DNA]</scope>
    <source>
        <strain evidence="1 2">NIES-4468</strain>
    </source>
</reference>
<dbReference type="EMBL" id="BSDZ01000086">
    <property type="protein sequence ID" value="GLI69781.1"/>
    <property type="molecule type" value="Genomic_DNA"/>
</dbReference>